<dbReference type="OrthoDB" id="2157376at2759"/>
<organism evidence="2 3">
    <name type="scientific">Actinomortierella ambigua</name>
    <dbReference type="NCBI Taxonomy" id="1343610"/>
    <lineage>
        <taxon>Eukaryota</taxon>
        <taxon>Fungi</taxon>
        <taxon>Fungi incertae sedis</taxon>
        <taxon>Mucoromycota</taxon>
        <taxon>Mortierellomycotina</taxon>
        <taxon>Mortierellomycetes</taxon>
        <taxon>Mortierellales</taxon>
        <taxon>Mortierellaceae</taxon>
        <taxon>Actinomortierella</taxon>
    </lineage>
</organism>
<evidence type="ECO:0000256" key="1">
    <source>
        <dbReference type="SAM" id="MobiDB-lite"/>
    </source>
</evidence>
<keyword evidence="3" id="KW-1185">Reference proteome</keyword>
<gene>
    <name evidence="2" type="ORF">DFQ27_001339</name>
</gene>
<dbReference type="EMBL" id="JAAAJB010001438">
    <property type="protein sequence ID" value="KAG0247966.1"/>
    <property type="molecule type" value="Genomic_DNA"/>
</dbReference>
<sequence length="152" mass="17077">VDEDGDDNDNDEQLEEEGSTSDYDSEEEEARYRIRPYSLDEGTLIPESPPYAVHTPYSAPVDLHSSPLPKSAFSSRSTYPVKSTYPLSPHPASQPSTPVERPAEESPMINIAPYISKFVRSLHEEEKKPLEVPFQYKQFGVVLMVDIVGFSQ</sequence>
<feature type="region of interest" description="Disordered" evidence="1">
    <location>
        <begin position="1"/>
        <end position="105"/>
    </location>
</feature>
<dbReference type="AlphaFoldDB" id="A0A9P6PKY2"/>
<protein>
    <recommendedName>
        <fullName evidence="4">Guanylate cyclase domain-containing protein</fullName>
    </recommendedName>
</protein>
<accession>A0A9P6PKY2</accession>
<feature type="compositionally biased region" description="Polar residues" evidence="1">
    <location>
        <begin position="72"/>
        <end position="81"/>
    </location>
</feature>
<evidence type="ECO:0000313" key="2">
    <source>
        <dbReference type="EMBL" id="KAG0247966.1"/>
    </source>
</evidence>
<name>A0A9P6PKY2_9FUNG</name>
<comment type="caution">
    <text evidence="2">The sequence shown here is derived from an EMBL/GenBank/DDBJ whole genome shotgun (WGS) entry which is preliminary data.</text>
</comment>
<feature type="non-terminal residue" evidence="2">
    <location>
        <position position="1"/>
    </location>
</feature>
<proteinExistence type="predicted"/>
<reference evidence="2" key="1">
    <citation type="journal article" date="2020" name="Fungal Divers.">
        <title>Resolving the Mortierellaceae phylogeny through synthesis of multi-gene phylogenetics and phylogenomics.</title>
        <authorList>
            <person name="Vandepol N."/>
            <person name="Liber J."/>
            <person name="Desiro A."/>
            <person name="Na H."/>
            <person name="Kennedy M."/>
            <person name="Barry K."/>
            <person name="Grigoriev I.V."/>
            <person name="Miller A.N."/>
            <person name="O'Donnell K."/>
            <person name="Stajich J.E."/>
            <person name="Bonito G."/>
        </authorList>
    </citation>
    <scope>NUCLEOTIDE SEQUENCE</scope>
    <source>
        <strain evidence="2">BC1065</strain>
    </source>
</reference>
<feature type="compositionally biased region" description="Acidic residues" evidence="1">
    <location>
        <begin position="1"/>
        <end position="29"/>
    </location>
</feature>
<dbReference type="Proteomes" id="UP000807716">
    <property type="component" value="Unassembled WGS sequence"/>
</dbReference>
<evidence type="ECO:0008006" key="4">
    <source>
        <dbReference type="Google" id="ProtNLM"/>
    </source>
</evidence>
<evidence type="ECO:0000313" key="3">
    <source>
        <dbReference type="Proteomes" id="UP000807716"/>
    </source>
</evidence>
<feature type="non-terminal residue" evidence="2">
    <location>
        <position position="152"/>
    </location>
</feature>